<protein>
    <submittedName>
        <fullName evidence="1">Uncharacterized protein</fullName>
    </submittedName>
</protein>
<accession>B6SLX9</accession>
<proteinExistence type="evidence at transcript level"/>
<sequence length="55" mass="6266">MMYFVHRVPMATTAAVLTLTVDMIPRRLSRPCGACSLLLAEYQEEDPKEKSTQCY</sequence>
<reference evidence="1" key="1">
    <citation type="journal article" date="2009" name="Plant Mol. Biol.">
        <title>Insights into corn genes derived from large-scale cDNA sequencing.</title>
        <authorList>
            <person name="Alexandrov N.N."/>
            <person name="Brover V.V."/>
            <person name="Freidin S."/>
            <person name="Troukhan M.E."/>
            <person name="Tatarinova T.V."/>
            <person name="Zhang H."/>
            <person name="Swaller T.J."/>
            <person name="Lu Y.P."/>
            <person name="Bouck J."/>
            <person name="Flavell R.B."/>
            <person name="Feldmann K.A."/>
        </authorList>
    </citation>
    <scope>NUCLEOTIDE SEQUENCE</scope>
</reference>
<evidence type="ECO:0000313" key="1">
    <source>
        <dbReference type="EMBL" id="ACG25862.1"/>
    </source>
</evidence>
<name>B6SLX9_MAIZE</name>
<organism evidence="1">
    <name type="scientific">Zea mays</name>
    <name type="common">Maize</name>
    <dbReference type="NCBI Taxonomy" id="4577"/>
    <lineage>
        <taxon>Eukaryota</taxon>
        <taxon>Viridiplantae</taxon>
        <taxon>Streptophyta</taxon>
        <taxon>Embryophyta</taxon>
        <taxon>Tracheophyta</taxon>
        <taxon>Spermatophyta</taxon>
        <taxon>Magnoliopsida</taxon>
        <taxon>Liliopsida</taxon>
        <taxon>Poales</taxon>
        <taxon>Poaceae</taxon>
        <taxon>PACMAD clade</taxon>
        <taxon>Panicoideae</taxon>
        <taxon>Andropogonodae</taxon>
        <taxon>Andropogoneae</taxon>
        <taxon>Tripsacinae</taxon>
        <taxon>Zea</taxon>
    </lineage>
</organism>
<dbReference type="EMBL" id="EU953744">
    <property type="protein sequence ID" value="ACG25862.1"/>
    <property type="molecule type" value="mRNA"/>
</dbReference>
<dbReference type="HOGENOM" id="CLU_3035278_0_0_1"/>
<dbReference type="AlphaFoldDB" id="B6SLX9"/>